<sequence>MTKSRKIVLLVLAMITATFILYLLSGGNNGLNFSSRNQEPISARTYPLAQLQQDFKQFQDTIENKHPMLYTNEDELSKLFEKQYALLNSDMNELDFYRVLSPIMAKLNCGHSNIIISEEYEDYLREKGRLLPFKVKVIDDRIFVIQDLSAVGLSAGTEIKSINSNPAQSIISIFLANLTSDGANQTRKYEVVNMQFNDLYHNLIDSSESFVVTYVDPQGFDLKEATLPGLAVSKIRGHNLELSSLGAYLDWNLLKKDISKEIHPNYALLNAKSFLVDSKDFKQVTDEFFQEVADKQIPNIIIDLRGNWGGPPKSSVLLYSYLIQQSEKYFTKDAPFYYYQYKKAIEPAENKYDGNVYILTDGICFSTTGHLASLLKSHNLGTFIGEETGGSFLCSGNARSSTLRNTRLRLYCSVDTYQVEAAGLTAGRGVMPDYEVKPSLDDYLTGNDPVKQFALDLIDQK</sequence>
<dbReference type="InterPro" id="IPR029045">
    <property type="entry name" value="ClpP/crotonase-like_dom_sf"/>
</dbReference>
<dbReference type="PANTHER" id="PTHR32060:SF30">
    <property type="entry name" value="CARBOXY-TERMINAL PROCESSING PROTEASE CTPA"/>
    <property type="match status" value="1"/>
</dbReference>
<dbReference type="EMBL" id="LNQE01001869">
    <property type="protein sequence ID" value="KUG03759.1"/>
    <property type="molecule type" value="Genomic_DNA"/>
</dbReference>
<keyword evidence="1" id="KW-0812">Transmembrane</keyword>
<accession>A0A0W8E556</accession>
<dbReference type="SMART" id="SM00245">
    <property type="entry name" value="TSPc"/>
    <property type="match status" value="1"/>
</dbReference>
<keyword evidence="1" id="KW-0472">Membrane</keyword>
<dbReference type="GO" id="GO:0004175">
    <property type="term" value="F:endopeptidase activity"/>
    <property type="evidence" value="ECO:0007669"/>
    <property type="project" value="TreeGrafter"/>
</dbReference>
<dbReference type="SUPFAM" id="SSF52096">
    <property type="entry name" value="ClpP/crotonase"/>
    <property type="match status" value="1"/>
</dbReference>
<evidence type="ECO:0000313" key="3">
    <source>
        <dbReference type="EMBL" id="KUG03759.1"/>
    </source>
</evidence>
<dbReference type="PANTHER" id="PTHR32060">
    <property type="entry name" value="TAIL-SPECIFIC PROTEASE"/>
    <property type="match status" value="1"/>
</dbReference>
<proteinExistence type="predicted"/>
<dbReference type="GO" id="GO:0008236">
    <property type="term" value="F:serine-type peptidase activity"/>
    <property type="evidence" value="ECO:0007669"/>
    <property type="project" value="InterPro"/>
</dbReference>
<dbReference type="GO" id="GO:0030288">
    <property type="term" value="C:outer membrane-bounded periplasmic space"/>
    <property type="evidence" value="ECO:0007669"/>
    <property type="project" value="TreeGrafter"/>
</dbReference>
<protein>
    <submittedName>
        <fullName evidence="3">Peptidase, s41 family</fullName>
    </submittedName>
</protein>
<feature type="transmembrane region" description="Helical" evidence="1">
    <location>
        <begin position="7"/>
        <end position="25"/>
    </location>
</feature>
<dbReference type="InterPro" id="IPR005151">
    <property type="entry name" value="Tail-specific_protease"/>
</dbReference>
<organism evidence="3">
    <name type="scientific">hydrocarbon metagenome</name>
    <dbReference type="NCBI Taxonomy" id="938273"/>
    <lineage>
        <taxon>unclassified sequences</taxon>
        <taxon>metagenomes</taxon>
        <taxon>ecological metagenomes</taxon>
    </lineage>
</organism>
<keyword evidence="1" id="KW-1133">Transmembrane helix</keyword>
<dbReference type="Gene3D" id="3.30.750.44">
    <property type="match status" value="1"/>
</dbReference>
<dbReference type="AlphaFoldDB" id="A0A0W8E556"/>
<evidence type="ECO:0000259" key="2">
    <source>
        <dbReference type="SMART" id="SM00245"/>
    </source>
</evidence>
<reference evidence="3" key="1">
    <citation type="journal article" date="2015" name="Proc. Natl. Acad. Sci. U.S.A.">
        <title>Networks of energetic and metabolic interactions define dynamics in microbial communities.</title>
        <authorList>
            <person name="Embree M."/>
            <person name="Liu J.K."/>
            <person name="Al-Bassam M.M."/>
            <person name="Zengler K."/>
        </authorList>
    </citation>
    <scope>NUCLEOTIDE SEQUENCE</scope>
</reference>
<gene>
    <name evidence="3" type="ORF">ASZ90_018852</name>
</gene>
<dbReference type="GO" id="GO:0007165">
    <property type="term" value="P:signal transduction"/>
    <property type="evidence" value="ECO:0007669"/>
    <property type="project" value="TreeGrafter"/>
</dbReference>
<dbReference type="Pfam" id="PF03572">
    <property type="entry name" value="Peptidase_S41"/>
    <property type="match status" value="1"/>
</dbReference>
<evidence type="ECO:0000256" key="1">
    <source>
        <dbReference type="SAM" id="Phobius"/>
    </source>
</evidence>
<dbReference type="GO" id="GO:0006508">
    <property type="term" value="P:proteolysis"/>
    <property type="evidence" value="ECO:0007669"/>
    <property type="project" value="InterPro"/>
</dbReference>
<name>A0A0W8E556_9ZZZZ</name>
<feature type="domain" description="Tail specific protease" evidence="2">
    <location>
        <begin position="228"/>
        <end position="437"/>
    </location>
</feature>
<dbReference type="Gene3D" id="3.90.226.10">
    <property type="entry name" value="2-enoyl-CoA Hydratase, Chain A, domain 1"/>
    <property type="match status" value="1"/>
</dbReference>
<comment type="caution">
    <text evidence="3">The sequence shown here is derived from an EMBL/GenBank/DDBJ whole genome shotgun (WGS) entry which is preliminary data.</text>
</comment>